<evidence type="ECO:0000256" key="1">
    <source>
        <dbReference type="SAM" id="SignalP"/>
    </source>
</evidence>
<dbReference type="Gene3D" id="3.10.450.100">
    <property type="entry name" value="NTF2-like, domain 1"/>
    <property type="match status" value="1"/>
</dbReference>
<dbReference type="GO" id="GO:0071972">
    <property type="term" value="F:peptidoglycan L,D-transpeptidase activity"/>
    <property type="evidence" value="ECO:0007669"/>
    <property type="project" value="TreeGrafter"/>
</dbReference>
<evidence type="ECO:0000259" key="2">
    <source>
        <dbReference type="Pfam" id="PF00905"/>
    </source>
</evidence>
<dbReference type="InterPro" id="IPR001460">
    <property type="entry name" value="PCN-bd_Tpept"/>
</dbReference>
<dbReference type="AlphaFoldDB" id="A0A4V1CEN1"/>
<dbReference type="SUPFAM" id="SSF56601">
    <property type="entry name" value="beta-lactamase/transpeptidase-like"/>
    <property type="match status" value="1"/>
</dbReference>
<name>A0A4V1CEN1_9CORY</name>
<dbReference type="OrthoDB" id="5241017at2"/>
<keyword evidence="5" id="KW-1185">Reference proteome</keyword>
<keyword evidence="1" id="KW-0732">Signal</keyword>
<feature type="signal peptide" evidence="1">
    <location>
        <begin position="1"/>
        <end position="19"/>
    </location>
</feature>
<feature type="chain" id="PRO_5038377101" evidence="1">
    <location>
        <begin position="20"/>
        <end position="616"/>
    </location>
</feature>
<dbReference type="InterPro" id="IPR032710">
    <property type="entry name" value="NTF2-like_dom_sf"/>
</dbReference>
<dbReference type="Pfam" id="PF00905">
    <property type="entry name" value="Transpeptidase"/>
    <property type="match status" value="1"/>
</dbReference>
<evidence type="ECO:0000313" key="5">
    <source>
        <dbReference type="Proteomes" id="UP000296352"/>
    </source>
</evidence>
<reference evidence="4 5" key="1">
    <citation type="submission" date="2019-04" db="EMBL/GenBank/DDBJ databases">
        <title>Corynebacterium endometrii sp. nov., isolated from the uterus of a cow with endometritis.</title>
        <authorList>
            <person name="Ballas P."/>
            <person name="Ruckert C."/>
            <person name="Wagener K."/>
            <person name="Drillich M."/>
            <person name="Kaempfer P."/>
            <person name="Busse H.-J."/>
            <person name="Ehling-Schulz M."/>
        </authorList>
    </citation>
    <scope>NUCLEOTIDE SEQUENCE [LARGE SCALE GENOMIC DNA]</scope>
    <source>
        <strain evidence="4 5">LMM-1653</strain>
    </source>
</reference>
<dbReference type="EMBL" id="CP039247">
    <property type="protein sequence ID" value="QCB28688.1"/>
    <property type="molecule type" value="Genomic_DNA"/>
</dbReference>
<dbReference type="InterPro" id="IPR050515">
    <property type="entry name" value="Beta-lactam/transpept"/>
</dbReference>
<accession>A0A4V1CEN1</accession>
<proteinExistence type="predicted"/>
<dbReference type="KEGG" id="cee:CENDO_07070"/>
<dbReference type="GO" id="GO:0005886">
    <property type="term" value="C:plasma membrane"/>
    <property type="evidence" value="ECO:0007669"/>
    <property type="project" value="TreeGrafter"/>
</dbReference>
<dbReference type="InterPro" id="IPR012338">
    <property type="entry name" value="Beta-lactam/transpept-like"/>
</dbReference>
<dbReference type="Pfam" id="PF05223">
    <property type="entry name" value="MecA_N"/>
    <property type="match status" value="1"/>
</dbReference>
<dbReference type="GO" id="GO:0046677">
    <property type="term" value="P:response to antibiotic"/>
    <property type="evidence" value="ECO:0007669"/>
    <property type="project" value="InterPro"/>
</dbReference>
<dbReference type="Proteomes" id="UP000296352">
    <property type="component" value="Chromosome"/>
</dbReference>
<dbReference type="InterPro" id="IPR007887">
    <property type="entry name" value="MecA_N"/>
</dbReference>
<dbReference type="Gene3D" id="3.40.710.10">
    <property type="entry name" value="DD-peptidase/beta-lactamase superfamily"/>
    <property type="match status" value="1"/>
</dbReference>
<gene>
    <name evidence="4" type="primary">pbp</name>
    <name evidence="4" type="ORF">CENDO_07070</name>
</gene>
<sequence precursor="true">MKQTVAVVCIAGLSAGMLAACTPKPVAAEPVVEDFFTALEQRDSEAAQELVDSPTVAAEMLNSTFDGLQAEAVDFQLKSVEQQDNSAVAHYSVAWTLPRERHLTYDTSLNLSKAGDEWTVRWQPSLIHPDLGARQRLELRPVVAERASVVSSDGVALMTPGLQYRLLVDTGTESDLRGLAGRIASAVNEVRGDDATVPAIDALDLANSLEESRGTYSVGVYDDRMGPAIESILADAPGVRLNEEPALVTRDKGFATDIMSRVRTMVNDELEGSNGWRVAVVNENGAALRDVEFHDASPAPAIKVSIDYDVQRAAEEAVNLRADSKAMLVAIRPSSGEILAVAQTGEADKDGDVALNGQYPPGSTFKIITAAAGVQDQGLTSGSIVPCPGTMDIYGRVVTNYNGFSLGSVPLAQAFASSCNTTFADISTKLEQGQLKDIAKSFGLGIDYEIPGLTTVTGSVPEGESALDRTEAGYGQGYDLASPFGMALVSATVAAGRTPTPTLVDSHETKASEEAAPLEQATLDNVRSMMRQVVTSGTAAGMQANGEIYGKTGEAEINEGSHAWFTGYRDDDIAFATLVVLGGGSETSVSITDAFFQNLDRFRSEGSEAPVPPPEG</sequence>
<evidence type="ECO:0000313" key="4">
    <source>
        <dbReference type="EMBL" id="QCB28688.1"/>
    </source>
</evidence>
<feature type="domain" description="NTF2-like N-terminal transpeptidase" evidence="3">
    <location>
        <begin position="28"/>
        <end position="134"/>
    </location>
</feature>
<dbReference type="PROSITE" id="PS51257">
    <property type="entry name" value="PROKAR_LIPOPROTEIN"/>
    <property type="match status" value="1"/>
</dbReference>
<dbReference type="GO" id="GO:0071555">
    <property type="term" value="P:cell wall organization"/>
    <property type="evidence" value="ECO:0007669"/>
    <property type="project" value="TreeGrafter"/>
</dbReference>
<protein>
    <submittedName>
        <fullName evidence="4">Beta-lactam-inducible penicillin-binding protein</fullName>
    </submittedName>
</protein>
<dbReference type="RefSeq" id="WP_136141394.1">
    <property type="nucleotide sequence ID" value="NZ_CP039247.1"/>
</dbReference>
<dbReference type="PANTHER" id="PTHR30627:SF24">
    <property type="entry name" value="PENICILLIN-BINDING PROTEIN 4B"/>
    <property type="match status" value="1"/>
</dbReference>
<organism evidence="4 5">
    <name type="scientific">Corynebacterium endometrii</name>
    <dbReference type="NCBI Taxonomy" id="2488819"/>
    <lineage>
        <taxon>Bacteria</taxon>
        <taxon>Bacillati</taxon>
        <taxon>Actinomycetota</taxon>
        <taxon>Actinomycetes</taxon>
        <taxon>Mycobacteriales</taxon>
        <taxon>Corynebacteriaceae</taxon>
        <taxon>Corynebacterium</taxon>
    </lineage>
</organism>
<evidence type="ECO:0000259" key="3">
    <source>
        <dbReference type="Pfam" id="PF05223"/>
    </source>
</evidence>
<feature type="domain" description="Penicillin-binding protein transpeptidase" evidence="2">
    <location>
        <begin position="327"/>
        <end position="597"/>
    </location>
</feature>
<dbReference type="PANTHER" id="PTHR30627">
    <property type="entry name" value="PEPTIDOGLYCAN D,D-TRANSPEPTIDASE"/>
    <property type="match status" value="1"/>
</dbReference>
<dbReference type="GO" id="GO:0008658">
    <property type="term" value="F:penicillin binding"/>
    <property type="evidence" value="ECO:0007669"/>
    <property type="project" value="InterPro"/>
</dbReference>
<dbReference type="SUPFAM" id="SSF54427">
    <property type="entry name" value="NTF2-like"/>
    <property type="match status" value="1"/>
</dbReference>